<sequence>MTLDINVGKVRNNCYRQSKIPGEFLLQLRSPGAFLDAKWLEMVQMLCQKYGDGNFHFGTRQTFNITGIKYEDIPKVNEIIRPYIEEIEGSRDVEIVYNDEGYPYIGPRNIMACIGGRHCIKAAQNTQRLADKLEKIIYESPYQIKTAVTGCPNDCVKAHFTDFGFVGVTRPVYDIDRCIGCGACVDRCKAVATRVLSLNDQGKVDKDPCCCVGCGECVTRCPNNAWRRPDRQMWNVIIGGRTGKQFPRMGQMFARWMDEDAVIQMMENWKDFSAYVLDNKPVYLHGGHLIDRVGFPTFKKMMLKDVDLNPECLIADRINWTEKEYRSSINVMKVEDHKNVK</sequence>
<evidence type="ECO:0000256" key="5">
    <source>
        <dbReference type="ARBA" id="ARBA00023002"/>
    </source>
</evidence>
<name>A0A2N6UHM8_9FIRM</name>
<dbReference type="Gene3D" id="3.30.413.10">
    <property type="entry name" value="Sulfite Reductase Hemoprotein, domain 1"/>
    <property type="match status" value="1"/>
</dbReference>
<feature type="domain" description="4Fe-4S ferredoxin-type" evidence="8">
    <location>
        <begin position="169"/>
        <end position="198"/>
    </location>
</feature>
<keyword evidence="5" id="KW-0560">Oxidoreductase</keyword>
<evidence type="ECO:0000313" key="9">
    <source>
        <dbReference type="EMBL" id="PMC81118.1"/>
    </source>
</evidence>
<gene>
    <name evidence="9" type="primary">asrC</name>
    <name evidence="9" type="ORF">CJ192_06285</name>
</gene>
<dbReference type="Pfam" id="PF00037">
    <property type="entry name" value="Fer4"/>
    <property type="match status" value="1"/>
</dbReference>
<reference evidence="9 10" key="1">
    <citation type="submission" date="2017-09" db="EMBL/GenBank/DDBJ databases">
        <title>Bacterial strain isolated from the female urinary microbiota.</title>
        <authorList>
            <person name="Thomas-White K."/>
            <person name="Kumar N."/>
            <person name="Forster S."/>
            <person name="Putonti C."/>
            <person name="Lawley T."/>
            <person name="Wolfe A.J."/>
        </authorList>
    </citation>
    <scope>NUCLEOTIDE SEQUENCE [LARGE SCALE GENOMIC DNA]</scope>
    <source>
        <strain evidence="9 10">UMB0204</strain>
    </source>
</reference>
<keyword evidence="2" id="KW-0004">4Fe-4S</keyword>
<dbReference type="GO" id="GO:0051539">
    <property type="term" value="F:4 iron, 4 sulfur cluster binding"/>
    <property type="evidence" value="ECO:0007669"/>
    <property type="project" value="UniProtKB-KW"/>
</dbReference>
<keyword evidence="6" id="KW-0408">Iron</keyword>
<proteinExistence type="inferred from homology"/>
<dbReference type="GeneID" id="84578788"/>
<evidence type="ECO:0000256" key="6">
    <source>
        <dbReference type="ARBA" id="ARBA00023004"/>
    </source>
</evidence>
<comment type="caution">
    <text evidence="9">The sequence shown here is derived from an EMBL/GenBank/DDBJ whole genome shotgun (WGS) entry which is preliminary data.</text>
</comment>
<dbReference type="InterPro" id="IPR017900">
    <property type="entry name" value="4Fe4S_Fe_S_CS"/>
</dbReference>
<accession>A0A2N6UHM8</accession>
<dbReference type="GO" id="GO:0000103">
    <property type="term" value="P:sulfate assimilation"/>
    <property type="evidence" value="ECO:0007669"/>
    <property type="project" value="TreeGrafter"/>
</dbReference>
<dbReference type="NCBIfam" id="TIGR02912">
    <property type="entry name" value="sulfite_red_C"/>
    <property type="match status" value="1"/>
</dbReference>
<dbReference type="GO" id="GO:0046872">
    <property type="term" value="F:metal ion binding"/>
    <property type="evidence" value="ECO:0007669"/>
    <property type="project" value="UniProtKB-KW"/>
</dbReference>
<dbReference type="InterPro" id="IPR045854">
    <property type="entry name" value="NO2/SO3_Rdtase_4Fe4S_sf"/>
</dbReference>
<dbReference type="GO" id="GO:0050311">
    <property type="term" value="F:sulfite reductase (ferredoxin) activity"/>
    <property type="evidence" value="ECO:0007669"/>
    <property type="project" value="TreeGrafter"/>
</dbReference>
<organism evidence="9 10">
    <name type="scientific">Anaerococcus hydrogenalis</name>
    <dbReference type="NCBI Taxonomy" id="33029"/>
    <lineage>
        <taxon>Bacteria</taxon>
        <taxon>Bacillati</taxon>
        <taxon>Bacillota</taxon>
        <taxon>Tissierellia</taxon>
        <taxon>Tissierellales</taxon>
        <taxon>Peptoniphilaceae</taxon>
        <taxon>Anaerococcus</taxon>
    </lineage>
</organism>
<feature type="domain" description="4Fe-4S ferredoxin-type" evidence="8">
    <location>
        <begin position="202"/>
        <end position="231"/>
    </location>
</feature>
<evidence type="ECO:0000256" key="2">
    <source>
        <dbReference type="ARBA" id="ARBA00022485"/>
    </source>
</evidence>
<dbReference type="Gene3D" id="3.30.70.20">
    <property type="match status" value="1"/>
</dbReference>
<keyword evidence="7" id="KW-0411">Iron-sulfur</keyword>
<evidence type="ECO:0000256" key="1">
    <source>
        <dbReference type="ARBA" id="ARBA00010429"/>
    </source>
</evidence>
<dbReference type="SUPFAM" id="SSF56014">
    <property type="entry name" value="Nitrite and sulphite reductase 4Fe-4S domain-like"/>
    <property type="match status" value="1"/>
</dbReference>
<dbReference type="SUPFAM" id="SSF54862">
    <property type="entry name" value="4Fe-4S ferredoxins"/>
    <property type="match status" value="1"/>
</dbReference>
<evidence type="ECO:0000259" key="8">
    <source>
        <dbReference type="PROSITE" id="PS51379"/>
    </source>
</evidence>
<dbReference type="PROSITE" id="PS51379">
    <property type="entry name" value="4FE4S_FER_2"/>
    <property type="match status" value="2"/>
</dbReference>
<dbReference type="GO" id="GO:0016002">
    <property type="term" value="F:sulfite reductase activity"/>
    <property type="evidence" value="ECO:0007669"/>
    <property type="project" value="TreeGrafter"/>
</dbReference>
<keyword evidence="4" id="KW-0479">Metal-binding</keyword>
<comment type="similarity">
    <text evidence="1">Belongs to the nitrite and sulfite reductase 4Fe-4S domain family.</text>
</comment>
<dbReference type="InterPro" id="IPR045169">
    <property type="entry name" value="NO2/SO3_Rdtase_4Fe4S_prot"/>
</dbReference>
<dbReference type="InterPro" id="IPR017896">
    <property type="entry name" value="4Fe4S_Fe-S-bd"/>
</dbReference>
<dbReference type="InterPro" id="IPR036136">
    <property type="entry name" value="Nit/Sulf_reduc_fer-like_dom_sf"/>
</dbReference>
<dbReference type="AlphaFoldDB" id="A0A2N6UHM8"/>
<dbReference type="RefSeq" id="WP_102198172.1">
    <property type="nucleotide sequence ID" value="NZ_PNHP01000004.1"/>
</dbReference>
<dbReference type="InterPro" id="IPR014261">
    <property type="entry name" value="Sulphite_reductase_C"/>
</dbReference>
<dbReference type="PRINTS" id="PR00397">
    <property type="entry name" value="SIROHAEM"/>
</dbReference>
<dbReference type="InterPro" id="IPR006066">
    <property type="entry name" value="NO2/SO3_Rdtase_FeS/sirohaem_BS"/>
</dbReference>
<evidence type="ECO:0000256" key="7">
    <source>
        <dbReference type="ARBA" id="ARBA00023014"/>
    </source>
</evidence>
<evidence type="ECO:0000256" key="3">
    <source>
        <dbReference type="ARBA" id="ARBA00022617"/>
    </source>
</evidence>
<dbReference type="EMBL" id="PNHP01000004">
    <property type="protein sequence ID" value="PMC81118.1"/>
    <property type="molecule type" value="Genomic_DNA"/>
</dbReference>
<evidence type="ECO:0000313" key="10">
    <source>
        <dbReference type="Proteomes" id="UP000235658"/>
    </source>
</evidence>
<evidence type="ECO:0000256" key="4">
    <source>
        <dbReference type="ARBA" id="ARBA00022723"/>
    </source>
</evidence>
<dbReference type="PANTHER" id="PTHR11493">
    <property type="entry name" value="SULFITE REDUCTASE [NADPH] SUBUNIT BETA-RELATED"/>
    <property type="match status" value="1"/>
</dbReference>
<dbReference type="Pfam" id="PF01077">
    <property type="entry name" value="NIR_SIR"/>
    <property type="match status" value="1"/>
</dbReference>
<dbReference type="PROSITE" id="PS00198">
    <property type="entry name" value="4FE4S_FER_1"/>
    <property type="match status" value="1"/>
</dbReference>
<dbReference type="PROSITE" id="PS00365">
    <property type="entry name" value="NIR_SIR"/>
    <property type="match status" value="1"/>
</dbReference>
<dbReference type="Proteomes" id="UP000235658">
    <property type="component" value="Unassembled WGS sequence"/>
</dbReference>
<dbReference type="PANTHER" id="PTHR11493:SF54">
    <property type="entry name" value="ANAEROBIC SULFITE REDUCTASE SUBUNIT C"/>
    <property type="match status" value="1"/>
</dbReference>
<dbReference type="Pfam" id="PF03460">
    <property type="entry name" value="NIR_SIR_ferr"/>
    <property type="match status" value="1"/>
</dbReference>
<dbReference type="InterPro" id="IPR005117">
    <property type="entry name" value="NiRdtase/SiRdtase_haem-b_fer"/>
</dbReference>
<keyword evidence="3" id="KW-0349">Heme</keyword>
<protein>
    <submittedName>
        <fullName evidence="9">Sulfite reductase subunit C</fullName>
    </submittedName>
</protein>
<dbReference type="SUPFAM" id="SSF55124">
    <property type="entry name" value="Nitrite/Sulfite reductase N-terminal domain-like"/>
    <property type="match status" value="1"/>
</dbReference>
<dbReference type="GO" id="GO:0020037">
    <property type="term" value="F:heme binding"/>
    <property type="evidence" value="ECO:0007669"/>
    <property type="project" value="InterPro"/>
</dbReference>
<dbReference type="InterPro" id="IPR006067">
    <property type="entry name" value="NO2/SO3_Rdtase_4Fe4S_dom"/>
</dbReference>
<dbReference type="GO" id="GO:0009337">
    <property type="term" value="C:sulfite reductase complex (NADPH)"/>
    <property type="evidence" value="ECO:0007669"/>
    <property type="project" value="TreeGrafter"/>
</dbReference>